<feature type="region of interest" description="Disordered" evidence="13">
    <location>
        <begin position="538"/>
        <end position="558"/>
    </location>
</feature>
<evidence type="ECO:0000256" key="5">
    <source>
        <dbReference type="ARBA" id="ARBA00022723"/>
    </source>
</evidence>
<reference evidence="15" key="1">
    <citation type="submission" date="2018-11" db="EMBL/GenBank/DDBJ databases">
        <authorList>
            <person name="Alioto T."/>
            <person name="Alioto T."/>
        </authorList>
    </citation>
    <scope>NUCLEOTIDE SEQUENCE</scope>
</reference>
<evidence type="ECO:0000256" key="12">
    <source>
        <dbReference type="SAM" id="Coils"/>
    </source>
</evidence>
<name>A0A8B6DL96_MYTGA</name>
<dbReference type="Pfam" id="PF00097">
    <property type="entry name" value="zf-C3HC4"/>
    <property type="match status" value="1"/>
</dbReference>
<evidence type="ECO:0000256" key="7">
    <source>
        <dbReference type="ARBA" id="ARBA00022771"/>
    </source>
</evidence>
<dbReference type="InterPro" id="IPR001841">
    <property type="entry name" value="Znf_RING"/>
</dbReference>
<gene>
    <name evidence="15" type="ORF">MGAL_10B007761</name>
</gene>
<organism evidence="15 16">
    <name type="scientific">Mytilus galloprovincialis</name>
    <name type="common">Mediterranean mussel</name>
    <dbReference type="NCBI Taxonomy" id="29158"/>
    <lineage>
        <taxon>Eukaryota</taxon>
        <taxon>Metazoa</taxon>
        <taxon>Spiralia</taxon>
        <taxon>Lophotrochozoa</taxon>
        <taxon>Mollusca</taxon>
        <taxon>Bivalvia</taxon>
        <taxon>Autobranchia</taxon>
        <taxon>Pteriomorphia</taxon>
        <taxon>Mytilida</taxon>
        <taxon>Mytiloidea</taxon>
        <taxon>Mytilidae</taxon>
        <taxon>Mytilinae</taxon>
        <taxon>Mytilus</taxon>
    </lineage>
</organism>
<protein>
    <recommendedName>
        <fullName evidence="3">RING-type E3 ubiquitin transferase</fullName>
        <ecNumber evidence="3">2.3.2.27</ecNumber>
    </recommendedName>
</protein>
<keyword evidence="4" id="KW-0808">Transferase</keyword>
<comment type="caution">
    <text evidence="15">The sequence shown here is derived from an EMBL/GenBank/DDBJ whole genome shotgun (WGS) entry which is preliminary data.</text>
</comment>
<feature type="compositionally biased region" description="Low complexity" evidence="13">
    <location>
        <begin position="630"/>
        <end position="644"/>
    </location>
</feature>
<evidence type="ECO:0000313" key="16">
    <source>
        <dbReference type="Proteomes" id="UP000596742"/>
    </source>
</evidence>
<feature type="coiled-coil region" evidence="12">
    <location>
        <begin position="116"/>
        <end position="154"/>
    </location>
</feature>
<keyword evidence="12" id="KW-0175">Coiled coil</keyword>
<dbReference type="PANTHER" id="PTHR23328">
    <property type="entry name" value="RING-TYPE DOMAIN-CONTAINING PROTEIN"/>
    <property type="match status" value="1"/>
</dbReference>
<feature type="region of interest" description="Disordered" evidence="13">
    <location>
        <begin position="568"/>
        <end position="587"/>
    </location>
</feature>
<evidence type="ECO:0000256" key="9">
    <source>
        <dbReference type="ARBA" id="ARBA00022833"/>
    </source>
</evidence>
<dbReference type="EC" id="2.3.2.27" evidence="3"/>
<evidence type="ECO:0000256" key="13">
    <source>
        <dbReference type="SAM" id="MobiDB-lite"/>
    </source>
</evidence>
<keyword evidence="7 11" id="KW-0863">Zinc-finger</keyword>
<dbReference type="EMBL" id="UYJE01003624">
    <property type="protein sequence ID" value="VDI20900.1"/>
    <property type="molecule type" value="Genomic_DNA"/>
</dbReference>
<dbReference type="PANTHER" id="PTHR23328:SF0">
    <property type="entry name" value="RING-TYPE DOMAIN-CONTAINING PROTEIN"/>
    <property type="match status" value="1"/>
</dbReference>
<dbReference type="InterPro" id="IPR013083">
    <property type="entry name" value="Znf_RING/FYVE/PHD"/>
</dbReference>
<evidence type="ECO:0000259" key="14">
    <source>
        <dbReference type="PROSITE" id="PS50089"/>
    </source>
</evidence>
<evidence type="ECO:0000256" key="2">
    <source>
        <dbReference type="ARBA" id="ARBA00004123"/>
    </source>
</evidence>
<dbReference type="CDD" id="cd22249">
    <property type="entry name" value="UDM1_RNF168_RNF169-like"/>
    <property type="match status" value="1"/>
</dbReference>
<dbReference type="GO" id="GO:0061630">
    <property type="term" value="F:ubiquitin protein ligase activity"/>
    <property type="evidence" value="ECO:0007669"/>
    <property type="project" value="UniProtKB-EC"/>
</dbReference>
<dbReference type="GO" id="GO:0035861">
    <property type="term" value="C:site of double-strand break"/>
    <property type="evidence" value="ECO:0007669"/>
    <property type="project" value="TreeGrafter"/>
</dbReference>
<feature type="compositionally biased region" description="Basic residues" evidence="13">
    <location>
        <begin position="575"/>
        <end position="587"/>
    </location>
</feature>
<feature type="compositionally biased region" description="Low complexity" evidence="13">
    <location>
        <begin position="257"/>
        <end position="278"/>
    </location>
</feature>
<proteinExistence type="predicted"/>
<evidence type="ECO:0000256" key="3">
    <source>
        <dbReference type="ARBA" id="ARBA00012483"/>
    </source>
</evidence>
<feature type="compositionally biased region" description="Polar residues" evidence="13">
    <location>
        <begin position="538"/>
        <end position="554"/>
    </location>
</feature>
<dbReference type="PROSITE" id="PS50089">
    <property type="entry name" value="ZF_RING_2"/>
    <property type="match status" value="1"/>
</dbReference>
<evidence type="ECO:0000256" key="4">
    <source>
        <dbReference type="ARBA" id="ARBA00022679"/>
    </source>
</evidence>
<dbReference type="GO" id="GO:0008270">
    <property type="term" value="F:zinc ion binding"/>
    <property type="evidence" value="ECO:0007669"/>
    <property type="project" value="UniProtKB-KW"/>
</dbReference>
<keyword evidence="8" id="KW-0833">Ubl conjugation pathway</keyword>
<dbReference type="GO" id="GO:0005634">
    <property type="term" value="C:nucleus"/>
    <property type="evidence" value="ECO:0007669"/>
    <property type="project" value="UniProtKB-SubCell"/>
</dbReference>
<feature type="region of interest" description="Disordered" evidence="13">
    <location>
        <begin position="195"/>
        <end position="278"/>
    </location>
</feature>
<keyword evidence="6" id="KW-0227">DNA damage</keyword>
<keyword evidence="9" id="KW-0862">Zinc</keyword>
<comment type="subcellular location">
    <subcellularLocation>
        <location evidence="2">Nucleus</location>
    </subcellularLocation>
</comment>
<dbReference type="SMART" id="SM00184">
    <property type="entry name" value="RING"/>
    <property type="match status" value="1"/>
</dbReference>
<feature type="compositionally biased region" description="Acidic residues" evidence="13">
    <location>
        <begin position="615"/>
        <end position="629"/>
    </location>
</feature>
<dbReference type="Gene3D" id="3.30.40.10">
    <property type="entry name" value="Zinc/RING finger domain, C3HC4 (zinc finger)"/>
    <property type="match status" value="1"/>
</dbReference>
<dbReference type="InterPro" id="IPR018957">
    <property type="entry name" value="Znf_C3HC4_RING-type"/>
</dbReference>
<keyword evidence="16" id="KW-1185">Reference proteome</keyword>
<feature type="compositionally biased region" description="Basic and acidic residues" evidence="13">
    <location>
        <begin position="659"/>
        <end position="670"/>
    </location>
</feature>
<dbReference type="Proteomes" id="UP000596742">
    <property type="component" value="Unassembled WGS sequence"/>
</dbReference>
<evidence type="ECO:0000256" key="1">
    <source>
        <dbReference type="ARBA" id="ARBA00000900"/>
    </source>
</evidence>
<feature type="region of interest" description="Disordered" evidence="13">
    <location>
        <begin position="615"/>
        <end position="682"/>
    </location>
</feature>
<accession>A0A8B6DL96</accession>
<evidence type="ECO:0000256" key="6">
    <source>
        <dbReference type="ARBA" id="ARBA00022763"/>
    </source>
</evidence>
<dbReference type="GO" id="GO:0006302">
    <property type="term" value="P:double-strand break repair"/>
    <property type="evidence" value="ECO:0007669"/>
    <property type="project" value="TreeGrafter"/>
</dbReference>
<dbReference type="GO" id="GO:0031491">
    <property type="term" value="F:nucleosome binding"/>
    <property type="evidence" value="ECO:0007669"/>
    <property type="project" value="TreeGrafter"/>
</dbReference>
<evidence type="ECO:0000256" key="10">
    <source>
        <dbReference type="ARBA" id="ARBA00023242"/>
    </source>
</evidence>
<comment type="catalytic activity">
    <reaction evidence="1">
        <text>S-ubiquitinyl-[E2 ubiquitin-conjugating enzyme]-L-cysteine + [acceptor protein]-L-lysine = [E2 ubiquitin-conjugating enzyme]-L-cysteine + N(6)-ubiquitinyl-[acceptor protein]-L-lysine.</text>
        <dbReference type="EC" id="2.3.2.27"/>
    </reaction>
</comment>
<evidence type="ECO:0000313" key="15">
    <source>
        <dbReference type="EMBL" id="VDI20900.1"/>
    </source>
</evidence>
<dbReference type="SUPFAM" id="SSF57850">
    <property type="entry name" value="RING/U-box"/>
    <property type="match status" value="1"/>
</dbReference>
<dbReference type="CDD" id="cd16550">
    <property type="entry name" value="RING-HC_RNF168"/>
    <property type="match status" value="1"/>
</dbReference>
<dbReference type="InterPro" id="IPR051657">
    <property type="entry name" value="RNF168/RNF169_E3_ubiq-ligase"/>
</dbReference>
<sequence>MDVDKITIEDCMCSICMCIFVEPVTMPCTHTLCMPCFKQNVEATSLTCPLCRKRISTWARKAAREKCLVNKALWAKIQSMFPDRVERRLEGEDQEDDMAMDVFHPIINLARPGEIRQEYEEQLKRLEKERELERQREQEASEALIRKLEEEQKVKSVHQQMIEERDQELAKELGNVVTEAGTDSPFNLLLKESKNRLTRSRGSSAASSKQSPLTIESFMQKMRDAEKMKEADRSAARNTDSPYPYTCYTPSDKGNHSRPSTVTISSRSSVRSSTSCTSYNTDPDIELELVTHNVHLNEQTDQLEKKDRMKNVSTTAVRSESSQSLDSINQELNHFKPIKTCPVTPPKRSASGKIVETQVIRTTPRNLSMADSFSPTTSKTMSDIDAGSPVMKRRLSELEEERMSQVEQNSKATETAIGNTEEKKKGISKYFNIKSKSPSPSENIPNFVKNVENKGIILKKVVIPLEPIFDSIDDIRDFDDVMAPLMEINNIQKRPCIKDKPIKVRQRNNSKQENVNNNSILSPQRSITDWLSNTNSALKSSPNSWTKNSNNNCGQDMDVDSKEGILNLDISGHGRNNKLKLKKYPKRKHAAYHISDYVYPQLSPKKRKICIELSSDDESNNGDSEDESVDSVPSSLSSMRSSRSLRSDSGRRHIKSKRQRESTKLRENGMKKLKSVGHSRHLEKQEQVKTMHSFLQPKARNVRIKTSTHSAQSLHDSVFSDSTVKSVKLTQEEADRQLALQLEKMFKYEEKNKLTAIRMKGSDNEYNFRRKSKHLSEEFL</sequence>
<keyword evidence="10" id="KW-0539">Nucleus</keyword>
<feature type="compositionally biased region" description="Basic and acidic residues" evidence="13">
    <location>
        <begin position="221"/>
        <end position="235"/>
    </location>
</feature>
<evidence type="ECO:0000256" key="8">
    <source>
        <dbReference type="ARBA" id="ARBA00022786"/>
    </source>
</evidence>
<dbReference type="OrthoDB" id="426657at2759"/>
<feature type="domain" description="RING-type" evidence="14">
    <location>
        <begin position="13"/>
        <end position="52"/>
    </location>
</feature>
<evidence type="ECO:0000256" key="11">
    <source>
        <dbReference type="PROSITE-ProRule" id="PRU00175"/>
    </source>
</evidence>
<dbReference type="AlphaFoldDB" id="A0A8B6DL96"/>
<keyword evidence="5" id="KW-0479">Metal-binding</keyword>